<comment type="caution">
    <text evidence="2">The sequence shown here is derived from an EMBL/GenBank/DDBJ whole genome shotgun (WGS) entry which is preliminary data.</text>
</comment>
<feature type="chain" id="PRO_5004082931" evidence="1">
    <location>
        <begin position="19"/>
        <end position="111"/>
    </location>
</feature>
<name>M7PK24_9GAMM</name>
<organism evidence="2 3">
    <name type="scientific">Methylophaga lonarensis MPL</name>
    <dbReference type="NCBI Taxonomy" id="1286106"/>
    <lineage>
        <taxon>Bacteria</taxon>
        <taxon>Pseudomonadati</taxon>
        <taxon>Pseudomonadota</taxon>
        <taxon>Gammaproteobacteria</taxon>
        <taxon>Thiotrichales</taxon>
        <taxon>Piscirickettsiaceae</taxon>
        <taxon>Methylophaga</taxon>
    </lineage>
</organism>
<dbReference type="Proteomes" id="UP000012019">
    <property type="component" value="Unassembled WGS sequence"/>
</dbReference>
<keyword evidence="3" id="KW-1185">Reference proteome</keyword>
<dbReference type="PATRIC" id="fig|1286106.3.peg.175"/>
<reference evidence="2 3" key="1">
    <citation type="journal article" date="2013" name="Genome Announc.">
        <title>Draft Genome Sequence of Methylophaga lonarensis MPLT, a Haloalkaliphilic (Non-Methane-Utilizing) Methylotroph.</title>
        <authorList>
            <person name="Shetty S.A."/>
            <person name="Marathe N.P."/>
            <person name="Munot H."/>
            <person name="Antony C.P."/>
            <person name="Dhotre D.P."/>
            <person name="Murrell J.C."/>
            <person name="Shouche Y.S."/>
        </authorList>
    </citation>
    <scope>NUCLEOTIDE SEQUENCE [LARGE SCALE GENOMIC DNA]</scope>
    <source>
        <strain evidence="2 3">MPL</strain>
    </source>
</reference>
<dbReference type="EMBL" id="APHR01000004">
    <property type="protein sequence ID" value="EMR14235.1"/>
    <property type="molecule type" value="Genomic_DNA"/>
</dbReference>
<protein>
    <submittedName>
        <fullName evidence="2">Uncharacterized protein</fullName>
    </submittedName>
</protein>
<evidence type="ECO:0000313" key="2">
    <source>
        <dbReference type="EMBL" id="EMR14235.1"/>
    </source>
</evidence>
<evidence type="ECO:0000313" key="3">
    <source>
        <dbReference type="Proteomes" id="UP000012019"/>
    </source>
</evidence>
<dbReference type="OrthoDB" id="9839016at2"/>
<sequence length="111" mass="12642">MKPALIFALSLSATTALASENYFECMQAATQDGVVYDTELPLAIYCTTQHFDTAPIAFQARAMELNIEDMKQNDPAFRAYYETVRRNSTLDIYTDAQVIELYLDKREVIKD</sequence>
<feature type="signal peptide" evidence="1">
    <location>
        <begin position="1"/>
        <end position="18"/>
    </location>
</feature>
<proteinExistence type="predicted"/>
<dbReference type="RefSeq" id="WP_009725241.1">
    <property type="nucleotide sequence ID" value="NZ_APHR01000004.1"/>
</dbReference>
<gene>
    <name evidence="2" type="ORF">MPL1_00877</name>
</gene>
<accession>M7PK24</accession>
<dbReference type="AlphaFoldDB" id="M7PK24"/>
<keyword evidence="1" id="KW-0732">Signal</keyword>
<evidence type="ECO:0000256" key="1">
    <source>
        <dbReference type="SAM" id="SignalP"/>
    </source>
</evidence>